<dbReference type="PANTHER" id="PTHR33204">
    <property type="entry name" value="TRANSCRIPTIONAL REGULATOR, MARR FAMILY"/>
    <property type="match status" value="1"/>
</dbReference>
<dbReference type="PROSITE" id="PS51118">
    <property type="entry name" value="HTH_HXLR"/>
    <property type="match status" value="1"/>
</dbReference>
<dbReference type="CDD" id="cd00090">
    <property type="entry name" value="HTH_ARSR"/>
    <property type="match status" value="1"/>
</dbReference>
<organism evidence="5 6">
    <name type="scientific">Chitinophaga rupis</name>
    <dbReference type="NCBI Taxonomy" id="573321"/>
    <lineage>
        <taxon>Bacteria</taxon>
        <taxon>Pseudomonadati</taxon>
        <taxon>Bacteroidota</taxon>
        <taxon>Chitinophagia</taxon>
        <taxon>Chitinophagales</taxon>
        <taxon>Chitinophagaceae</taxon>
        <taxon>Chitinophaga</taxon>
    </lineage>
</organism>
<dbReference type="SUPFAM" id="SSF46785">
    <property type="entry name" value="Winged helix' DNA-binding domain"/>
    <property type="match status" value="1"/>
</dbReference>
<dbReference type="Pfam" id="PF01638">
    <property type="entry name" value="HxlR"/>
    <property type="match status" value="1"/>
</dbReference>
<gene>
    <name evidence="5" type="ORF">SAMN04488505_1011331</name>
</gene>
<keyword evidence="2" id="KW-0238">DNA-binding</keyword>
<dbReference type="AlphaFoldDB" id="A0A1H7LT84"/>
<keyword evidence="6" id="KW-1185">Reference proteome</keyword>
<name>A0A1H7LT84_9BACT</name>
<keyword evidence="3" id="KW-0804">Transcription</keyword>
<dbReference type="InterPro" id="IPR011991">
    <property type="entry name" value="ArsR-like_HTH"/>
</dbReference>
<keyword evidence="1" id="KW-0805">Transcription regulation</keyword>
<feature type="domain" description="HTH hxlR-type" evidence="4">
    <location>
        <begin position="37"/>
        <end position="135"/>
    </location>
</feature>
<dbReference type="InterPro" id="IPR036390">
    <property type="entry name" value="WH_DNA-bd_sf"/>
</dbReference>
<dbReference type="GO" id="GO:0003677">
    <property type="term" value="F:DNA binding"/>
    <property type="evidence" value="ECO:0007669"/>
    <property type="project" value="UniProtKB-KW"/>
</dbReference>
<dbReference type="EMBL" id="FOBB01000001">
    <property type="protein sequence ID" value="SEL02132.1"/>
    <property type="molecule type" value="Genomic_DNA"/>
</dbReference>
<dbReference type="InterPro" id="IPR002577">
    <property type="entry name" value="HTH_HxlR"/>
</dbReference>
<evidence type="ECO:0000313" key="5">
    <source>
        <dbReference type="EMBL" id="SEL02132.1"/>
    </source>
</evidence>
<evidence type="ECO:0000313" key="6">
    <source>
        <dbReference type="Proteomes" id="UP000198984"/>
    </source>
</evidence>
<evidence type="ECO:0000259" key="4">
    <source>
        <dbReference type="PROSITE" id="PS51118"/>
    </source>
</evidence>
<dbReference type="Proteomes" id="UP000198984">
    <property type="component" value="Unassembled WGS sequence"/>
</dbReference>
<dbReference type="STRING" id="573321.SAMN04488505_1011331"/>
<dbReference type="PANTHER" id="PTHR33204:SF29">
    <property type="entry name" value="TRANSCRIPTIONAL REGULATOR"/>
    <property type="match status" value="1"/>
</dbReference>
<dbReference type="Gene3D" id="1.10.10.10">
    <property type="entry name" value="Winged helix-like DNA-binding domain superfamily/Winged helix DNA-binding domain"/>
    <property type="match status" value="1"/>
</dbReference>
<dbReference type="InterPro" id="IPR036388">
    <property type="entry name" value="WH-like_DNA-bd_sf"/>
</dbReference>
<protein>
    <submittedName>
        <fullName evidence="5">Transcriptional regulator, HxlR family</fullName>
    </submittedName>
</protein>
<evidence type="ECO:0000256" key="1">
    <source>
        <dbReference type="ARBA" id="ARBA00023015"/>
    </source>
</evidence>
<reference evidence="5 6" key="1">
    <citation type="submission" date="2016-10" db="EMBL/GenBank/DDBJ databases">
        <authorList>
            <person name="de Groot N.N."/>
        </authorList>
    </citation>
    <scope>NUCLEOTIDE SEQUENCE [LARGE SCALE GENOMIC DNA]</scope>
    <source>
        <strain evidence="5 6">DSM 21039</strain>
    </source>
</reference>
<sequence length="149" mass="16674">MVDCVNQVLLNSIATMKKDTIPDNQREENAAVEKNSCPVQATIGVLSGKWKLLLLFQLRNGEKRFGELGRALPGITPAMLTGQLRELEEDGIVQRKAYAEIPPRVEYTLTEIGRSLLPVIINMEKWGLEYFKQMKGAAGDCLWDDQIIG</sequence>
<accession>A0A1H7LT84</accession>
<evidence type="ECO:0000256" key="2">
    <source>
        <dbReference type="ARBA" id="ARBA00023125"/>
    </source>
</evidence>
<evidence type="ECO:0000256" key="3">
    <source>
        <dbReference type="ARBA" id="ARBA00023163"/>
    </source>
</evidence>
<proteinExistence type="predicted"/>
<dbReference type="GO" id="GO:0006355">
    <property type="term" value="P:regulation of DNA-templated transcription"/>
    <property type="evidence" value="ECO:0007669"/>
    <property type="project" value="UniProtKB-ARBA"/>
</dbReference>